<accession>A0A9W9KGH6</accession>
<dbReference type="Proteomes" id="UP001141434">
    <property type="component" value="Unassembled WGS sequence"/>
</dbReference>
<dbReference type="EMBL" id="JAPMSZ010000004">
    <property type="protein sequence ID" value="KAJ5104282.1"/>
    <property type="molecule type" value="Genomic_DNA"/>
</dbReference>
<evidence type="ECO:0000313" key="3">
    <source>
        <dbReference type="Proteomes" id="UP001141434"/>
    </source>
</evidence>
<dbReference type="RefSeq" id="XP_056513278.1">
    <property type="nucleotide sequence ID" value="XM_056652211.1"/>
</dbReference>
<dbReference type="AlphaFoldDB" id="A0A9W9KGH6"/>
<reference evidence="2" key="2">
    <citation type="journal article" date="2023" name="IMA Fungus">
        <title>Comparative genomic study of the Penicillium genus elucidates a diverse pangenome and 15 lateral gene transfer events.</title>
        <authorList>
            <person name="Petersen C."/>
            <person name="Sorensen T."/>
            <person name="Nielsen M.R."/>
            <person name="Sondergaard T.E."/>
            <person name="Sorensen J.L."/>
            <person name="Fitzpatrick D.A."/>
            <person name="Frisvad J.C."/>
            <person name="Nielsen K.L."/>
        </authorList>
    </citation>
    <scope>NUCLEOTIDE SEQUENCE</scope>
    <source>
        <strain evidence="2">IBT 34128</strain>
    </source>
</reference>
<dbReference type="GeneID" id="81391379"/>
<proteinExistence type="predicted"/>
<feature type="signal peptide" evidence="1">
    <location>
        <begin position="1"/>
        <end position="27"/>
    </location>
</feature>
<organism evidence="2 3">
    <name type="scientific">Penicillium alfredii</name>
    <dbReference type="NCBI Taxonomy" id="1506179"/>
    <lineage>
        <taxon>Eukaryota</taxon>
        <taxon>Fungi</taxon>
        <taxon>Dikarya</taxon>
        <taxon>Ascomycota</taxon>
        <taxon>Pezizomycotina</taxon>
        <taxon>Eurotiomycetes</taxon>
        <taxon>Eurotiomycetidae</taxon>
        <taxon>Eurotiales</taxon>
        <taxon>Aspergillaceae</taxon>
        <taxon>Penicillium</taxon>
    </lineage>
</organism>
<evidence type="ECO:0000313" key="2">
    <source>
        <dbReference type="EMBL" id="KAJ5104282.1"/>
    </source>
</evidence>
<evidence type="ECO:0000256" key="1">
    <source>
        <dbReference type="SAM" id="SignalP"/>
    </source>
</evidence>
<keyword evidence="1" id="KW-0732">Signal</keyword>
<gene>
    <name evidence="2" type="ORF">NUU61_001629</name>
</gene>
<feature type="chain" id="PRO_5040843401" evidence="1">
    <location>
        <begin position="28"/>
        <end position="329"/>
    </location>
</feature>
<protein>
    <submittedName>
        <fullName evidence="2">Uncharacterized protein</fullName>
    </submittedName>
</protein>
<name>A0A9W9KGH6_9EURO</name>
<reference evidence="2" key="1">
    <citation type="submission" date="2022-11" db="EMBL/GenBank/DDBJ databases">
        <authorList>
            <person name="Petersen C."/>
        </authorList>
    </citation>
    <scope>NUCLEOTIDE SEQUENCE</scope>
    <source>
        <strain evidence="2">IBT 34128</strain>
    </source>
</reference>
<comment type="caution">
    <text evidence="2">The sequence shown here is derived from an EMBL/GenBank/DDBJ whole genome shotgun (WGS) entry which is preliminary data.</text>
</comment>
<dbReference type="OrthoDB" id="1896086at2759"/>
<sequence length="329" mass="37460">MLHIYGVHMIFLYWVLLFLLIVPDSYPTGIPSVLLAERWPDVSNEAPTWHQEIHVSGEMSYGRLLQVARRLWRSVAADNGRSNRRLCMTSTGACFVAALYVPSSPQETPAGSLDGWIYASTVPRGRRADVMKYIVSDAVDEDGLGVNGGDLVWWKSARGNWRGWRGTTFHAEDGCFFNYETSGRAWFPGSSQTIYPHGSRIAIWGVYDHPRLTDTEWQTGREIFPCRPHPDRMDRGRNPSCLEVTSDLAIAVGNSPLPQRRLPSSYSGSWGEERWARVLRCAEQRMRAHQRHRQSRKVRDTSFDSSGACAYTAWPDQDPFRWEETSDDC</sequence>
<keyword evidence="3" id="KW-1185">Reference proteome</keyword>